<dbReference type="RefSeq" id="XP_033393108.1">
    <property type="nucleotide sequence ID" value="XM_033535019.1"/>
</dbReference>
<name>A0A6A6AZM3_9PEZI</name>
<accession>A0A6A6AZM3</accession>
<dbReference type="GeneID" id="54292511"/>
<protein>
    <submittedName>
        <fullName evidence="1">Uncharacterized protein</fullName>
    </submittedName>
</protein>
<evidence type="ECO:0000313" key="2">
    <source>
        <dbReference type="Proteomes" id="UP000799438"/>
    </source>
</evidence>
<sequence>MSVSQQPTFQSAQFHPHLRRISIHAITTPNSQPPTAPNAHACLVEETAPPSAPLTSPNT</sequence>
<dbReference type="EMBL" id="ML995503">
    <property type="protein sequence ID" value="KAF2137392.1"/>
    <property type="molecule type" value="Genomic_DNA"/>
</dbReference>
<reference evidence="1" key="1">
    <citation type="journal article" date="2020" name="Stud. Mycol.">
        <title>101 Dothideomycetes genomes: a test case for predicting lifestyles and emergence of pathogens.</title>
        <authorList>
            <person name="Haridas S."/>
            <person name="Albert R."/>
            <person name="Binder M."/>
            <person name="Bloem J."/>
            <person name="Labutti K."/>
            <person name="Salamov A."/>
            <person name="Andreopoulos B."/>
            <person name="Baker S."/>
            <person name="Barry K."/>
            <person name="Bills G."/>
            <person name="Bluhm B."/>
            <person name="Cannon C."/>
            <person name="Castanera R."/>
            <person name="Culley D."/>
            <person name="Daum C."/>
            <person name="Ezra D."/>
            <person name="Gonzalez J."/>
            <person name="Henrissat B."/>
            <person name="Kuo A."/>
            <person name="Liang C."/>
            <person name="Lipzen A."/>
            <person name="Lutzoni F."/>
            <person name="Magnuson J."/>
            <person name="Mondo S."/>
            <person name="Nolan M."/>
            <person name="Ohm R."/>
            <person name="Pangilinan J."/>
            <person name="Park H.-J."/>
            <person name="Ramirez L."/>
            <person name="Alfaro M."/>
            <person name="Sun H."/>
            <person name="Tritt A."/>
            <person name="Yoshinaga Y."/>
            <person name="Zwiers L.-H."/>
            <person name="Turgeon B."/>
            <person name="Goodwin S."/>
            <person name="Spatafora J."/>
            <person name="Crous P."/>
            <person name="Grigoriev I."/>
        </authorList>
    </citation>
    <scope>NUCLEOTIDE SEQUENCE</scope>
    <source>
        <strain evidence="1">CBS 121167</strain>
    </source>
</reference>
<keyword evidence="2" id="KW-1185">Reference proteome</keyword>
<dbReference type="AlphaFoldDB" id="A0A6A6AZM3"/>
<evidence type="ECO:0000313" key="1">
    <source>
        <dbReference type="EMBL" id="KAF2137392.1"/>
    </source>
</evidence>
<gene>
    <name evidence="1" type="ORF">K452DRAFT_110521</name>
</gene>
<proteinExistence type="predicted"/>
<dbReference type="Proteomes" id="UP000799438">
    <property type="component" value="Unassembled WGS sequence"/>
</dbReference>
<organism evidence="1 2">
    <name type="scientific">Aplosporella prunicola CBS 121167</name>
    <dbReference type="NCBI Taxonomy" id="1176127"/>
    <lineage>
        <taxon>Eukaryota</taxon>
        <taxon>Fungi</taxon>
        <taxon>Dikarya</taxon>
        <taxon>Ascomycota</taxon>
        <taxon>Pezizomycotina</taxon>
        <taxon>Dothideomycetes</taxon>
        <taxon>Dothideomycetes incertae sedis</taxon>
        <taxon>Botryosphaeriales</taxon>
        <taxon>Aplosporellaceae</taxon>
        <taxon>Aplosporella</taxon>
    </lineage>
</organism>